<evidence type="ECO:0000313" key="1">
    <source>
        <dbReference type="EMBL" id="CAB4121420.1"/>
    </source>
</evidence>
<organism evidence="1">
    <name type="scientific">uncultured Caudovirales phage</name>
    <dbReference type="NCBI Taxonomy" id="2100421"/>
    <lineage>
        <taxon>Viruses</taxon>
        <taxon>Duplodnaviria</taxon>
        <taxon>Heunggongvirae</taxon>
        <taxon>Uroviricota</taxon>
        <taxon>Caudoviricetes</taxon>
        <taxon>Peduoviridae</taxon>
        <taxon>Maltschvirus</taxon>
        <taxon>Maltschvirus maltsch</taxon>
    </lineage>
</organism>
<dbReference type="EMBL" id="LR796146">
    <property type="protein sequence ID" value="CAB4121420.1"/>
    <property type="molecule type" value="Genomic_DNA"/>
</dbReference>
<protein>
    <submittedName>
        <fullName evidence="1">Uncharacterized protein</fullName>
    </submittedName>
</protein>
<reference evidence="1" key="1">
    <citation type="submission" date="2020-04" db="EMBL/GenBank/DDBJ databases">
        <authorList>
            <person name="Chiriac C."/>
            <person name="Salcher M."/>
            <person name="Ghai R."/>
            <person name="Kavagutti S V."/>
        </authorList>
    </citation>
    <scope>NUCLEOTIDE SEQUENCE</scope>
</reference>
<gene>
    <name evidence="1" type="ORF">UFOVP12_51</name>
</gene>
<sequence>MTEPKTPIKELNEDDIKNVWYSLGLRGGSSQADWNTRIRFAKAILKEAQEK</sequence>
<proteinExistence type="predicted"/>
<name>A0A6J5KMA0_9CAUD</name>
<accession>A0A6J5KMA0</accession>